<evidence type="ECO:0000259" key="1">
    <source>
        <dbReference type="SMART" id="SM01321"/>
    </source>
</evidence>
<sequence>MRKIQFHKGNFYHIYNRGVEKRDIFKNDNDRWRFLQGLFMFNDEKATANLLWQLEKTRGGVTFGVLRDFFKKDNRERKPLVRILVDCLMPNHFHLLIEEIKEGGISCFMHKLGVGYTKYFNNKYKRVGSLYQGTFKAALIDNEKYLQYLLVYINVLNPGELVEPNLKENGIKNIEKVMQFAEEYQWSTQQEYLNKRNSIIIEKGLLGEFFSSPSDYQKFVKSVLLDRKFDEISSFTLE</sequence>
<dbReference type="Pfam" id="PF01797">
    <property type="entry name" value="Y1_Tnp"/>
    <property type="match status" value="1"/>
</dbReference>
<reference evidence="2 3" key="1">
    <citation type="journal article" date="2016" name="Nat. Commun.">
        <title>Thousands of microbial genomes shed light on interconnected biogeochemical processes in an aquifer system.</title>
        <authorList>
            <person name="Anantharaman K."/>
            <person name="Brown C.T."/>
            <person name="Hug L.A."/>
            <person name="Sharon I."/>
            <person name="Castelle C.J."/>
            <person name="Probst A.J."/>
            <person name="Thomas B.C."/>
            <person name="Singh A."/>
            <person name="Wilkins M.J."/>
            <person name="Karaoz U."/>
            <person name="Brodie E.L."/>
            <person name="Williams K.H."/>
            <person name="Hubbard S.S."/>
            <person name="Banfield J.F."/>
        </authorList>
    </citation>
    <scope>NUCLEOTIDE SEQUENCE [LARGE SCALE GENOMIC DNA]</scope>
</reference>
<comment type="caution">
    <text evidence="2">The sequence shown here is derived from an EMBL/GenBank/DDBJ whole genome shotgun (WGS) entry which is preliminary data.</text>
</comment>
<dbReference type="Gene3D" id="3.30.70.1290">
    <property type="entry name" value="Transposase IS200-like"/>
    <property type="match status" value="1"/>
</dbReference>
<dbReference type="PANTHER" id="PTHR34322:SF2">
    <property type="entry name" value="TRANSPOSASE IS200-LIKE DOMAIN-CONTAINING PROTEIN"/>
    <property type="match status" value="1"/>
</dbReference>
<gene>
    <name evidence="2" type="ORF">A3D46_00260</name>
</gene>
<dbReference type="Proteomes" id="UP000178703">
    <property type="component" value="Unassembled WGS sequence"/>
</dbReference>
<evidence type="ECO:0000313" key="2">
    <source>
        <dbReference type="EMBL" id="OGZ21226.1"/>
    </source>
</evidence>
<dbReference type="SMART" id="SM01321">
    <property type="entry name" value="Y1_Tnp"/>
    <property type="match status" value="1"/>
</dbReference>
<organism evidence="2 3">
    <name type="scientific">Candidatus Nealsonbacteria bacterium RIFCSPHIGHO2_02_FULL_43_13</name>
    <dbReference type="NCBI Taxonomy" id="1801668"/>
    <lineage>
        <taxon>Bacteria</taxon>
        <taxon>Candidatus Nealsoniibacteriota</taxon>
    </lineage>
</organism>
<protein>
    <recommendedName>
        <fullName evidence="1">Transposase IS200-like domain-containing protein</fullName>
    </recommendedName>
</protein>
<dbReference type="PANTHER" id="PTHR34322">
    <property type="entry name" value="TRANSPOSASE, Y1_TNP DOMAIN-CONTAINING"/>
    <property type="match status" value="1"/>
</dbReference>
<dbReference type="GO" id="GO:0006313">
    <property type="term" value="P:DNA transposition"/>
    <property type="evidence" value="ECO:0007669"/>
    <property type="project" value="InterPro"/>
</dbReference>
<dbReference type="InterPro" id="IPR036515">
    <property type="entry name" value="Transposase_17_sf"/>
</dbReference>
<name>A0A1G2E5V0_9BACT</name>
<proteinExistence type="predicted"/>
<dbReference type="EMBL" id="MHMD01000028">
    <property type="protein sequence ID" value="OGZ21226.1"/>
    <property type="molecule type" value="Genomic_DNA"/>
</dbReference>
<dbReference type="SUPFAM" id="SSF143422">
    <property type="entry name" value="Transposase IS200-like"/>
    <property type="match status" value="1"/>
</dbReference>
<evidence type="ECO:0000313" key="3">
    <source>
        <dbReference type="Proteomes" id="UP000178703"/>
    </source>
</evidence>
<feature type="domain" description="Transposase IS200-like" evidence="1">
    <location>
        <begin position="7"/>
        <end position="156"/>
    </location>
</feature>
<dbReference type="GO" id="GO:0004803">
    <property type="term" value="F:transposase activity"/>
    <property type="evidence" value="ECO:0007669"/>
    <property type="project" value="InterPro"/>
</dbReference>
<dbReference type="InterPro" id="IPR002686">
    <property type="entry name" value="Transposase_17"/>
</dbReference>
<accession>A0A1G2E5V0</accession>
<dbReference type="GO" id="GO:0003677">
    <property type="term" value="F:DNA binding"/>
    <property type="evidence" value="ECO:0007669"/>
    <property type="project" value="InterPro"/>
</dbReference>
<dbReference type="AlphaFoldDB" id="A0A1G2E5V0"/>